<dbReference type="AlphaFoldDB" id="A0A663ABZ0"/>
<proteinExistence type="predicted"/>
<accession>A0A663ABZ0</accession>
<dbReference type="Proteomes" id="UP000323075">
    <property type="component" value="Unassembled WGS sequence"/>
</dbReference>
<gene>
    <name evidence="1" type="ORF">APQ99_01017</name>
</gene>
<comment type="caution">
    <text evidence="1">The sequence shown here is derived from an EMBL/GenBank/DDBJ whole genome shotgun (WGS) entry which is preliminary data.</text>
</comment>
<organism evidence="1 2">
    <name type="scientific">Halobacterium salinarum (strain ATCC 33171 / DSM 3754 / JCM 8978 / NBRC 102687 / NCIMB 764 / 91-R6)</name>
    <dbReference type="NCBI Taxonomy" id="2597657"/>
    <lineage>
        <taxon>Archaea</taxon>
        <taxon>Methanobacteriati</taxon>
        <taxon>Methanobacteriota</taxon>
        <taxon>Stenosarchaea group</taxon>
        <taxon>Halobacteria</taxon>
        <taxon>Halobacteriales</taxon>
        <taxon>Halobacteriaceae</taxon>
        <taxon>Halobacterium</taxon>
    </lineage>
</organism>
<protein>
    <submittedName>
        <fullName evidence="1">Uncharacterized protein</fullName>
    </submittedName>
</protein>
<evidence type="ECO:0000313" key="2">
    <source>
        <dbReference type="Proteomes" id="UP000323075"/>
    </source>
</evidence>
<name>A0A663ABZ0_HALS9</name>
<dbReference type="EMBL" id="VRYN01000001">
    <property type="protein sequence ID" value="TYO82486.1"/>
    <property type="molecule type" value="Genomic_DNA"/>
</dbReference>
<evidence type="ECO:0000313" key="1">
    <source>
        <dbReference type="EMBL" id="TYO82486.1"/>
    </source>
</evidence>
<reference evidence="1 2" key="1">
    <citation type="submission" date="2019-07" db="EMBL/GenBank/DDBJ databases">
        <title>Genomic Encyclopedia of Archaeal and Bacterial Type Strains, Phase II (KMG-II): from individual species to whole genera.</title>
        <authorList>
            <person name="Goeker M."/>
        </authorList>
    </citation>
    <scope>NUCLEOTIDE SEQUENCE [LARGE SCALE GENOMIC DNA]</scope>
    <source>
        <strain evidence="1 2">DSM 3754</strain>
    </source>
</reference>
<sequence>MAVTCKFAHPVFDLTAFEFVPGVVDGVFGDLIERVESLTRTSRVLCCNSSTECEYAGFDGVVVECVFRVAFENRLQFGRVVG</sequence>